<feature type="transmembrane region" description="Helical" evidence="7">
    <location>
        <begin position="764"/>
        <end position="788"/>
    </location>
</feature>
<feature type="transmembrane region" description="Helical" evidence="7">
    <location>
        <begin position="361"/>
        <end position="383"/>
    </location>
</feature>
<feature type="transmembrane region" description="Helical" evidence="7">
    <location>
        <begin position="808"/>
        <end position="830"/>
    </location>
</feature>
<evidence type="ECO:0000259" key="8">
    <source>
        <dbReference type="Pfam" id="PF02687"/>
    </source>
</evidence>
<feature type="transmembrane region" description="Helical" evidence="7">
    <location>
        <begin position="269"/>
        <end position="293"/>
    </location>
</feature>
<dbReference type="PANTHER" id="PTHR30572:SF4">
    <property type="entry name" value="ABC TRANSPORTER PERMEASE YTRF"/>
    <property type="match status" value="1"/>
</dbReference>
<evidence type="ECO:0000256" key="5">
    <source>
        <dbReference type="ARBA" id="ARBA00023136"/>
    </source>
</evidence>
<evidence type="ECO:0000313" key="11">
    <source>
        <dbReference type="Proteomes" id="UP000722989"/>
    </source>
</evidence>
<feature type="domain" description="ABC3 transporter permease C-terminal" evidence="8">
    <location>
        <begin position="273"/>
        <end position="393"/>
    </location>
</feature>
<feature type="transmembrane region" description="Helical" evidence="7">
    <location>
        <begin position="412"/>
        <end position="431"/>
    </location>
</feature>
<evidence type="ECO:0000256" key="4">
    <source>
        <dbReference type="ARBA" id="ARBA00022989"/>
    </source>
</evidence>
<reference evidence="10 11" key="1">
    <citation type="submission" date="2020-03" db="EMBL/GenBank/DDBJ databases">
        <title>WGS of the type strain of Planosporangium spp.</title>
        <authorList>
            <person name="Thawai C."/>
        </authorList>
    </citation>
    <scope>NUCLEOTIDE SEQUENCE [LARGE SCALE GENOMIC DNA]</scope>
    <source>
        <strain evidence="10 11">TBRC 5610</strain>
    </source>
</reference>
<sequence>MFALTLKGLFARKVRLFLTAISVMLGVAFVSGTLVLTDTVKAAFDQLYAGLTKGTDVTVRSKSAFTDTSTLQSTKPVPATLVDTVRRVDGVASAEGSITGYALMLDKTGKPIQPGGAPTLGAGYVTDRELAGGFSLRSGRGPRAADEVIVDAATARKYSYRPGDTIGIIFESGGQRRFTVVGIAGFGQADNLAGATLATFQMSTAQQLLGKVGQFDAIDVRGRAGVTPDQLRGRIARVLPAGTEAVTSATVSSEASKSIQSALSMFTKIFLGFAAVSLLVGSFMIWNTFSILVAQRGREHALLRAIGAGRRQILGSVLAEAVAVGLVASVLGLGLGLAVASGLRGLLGAVGMELPSAALQLHARTVIAAFAVGVLVTLVAALAPAWRATRIPPIAALREAAAPAKGVARWRLVVGALLLVGGVAGLVRAISADSQTAAAGLGTLATFLGVMMLAPVAVRPLVRVLGAPISRSVTGGMGRLNAARSPRRTASTATALVVGLALVVAVTVVASSIKASVGDVLDRANKADLILKASSQFAAGIPTGVADKLRTQPEVGTVSEMRWGMAQVDGATTPVAGLDPATVDRVANLGMASGSVGALGRDGILLSADIAKAKGLRVGSPLTVKFAQTGDRKLRVIGTFTDTTLIGTGYVVSLDTYNANFSDRLDIAVLVAARQGVSTAQVKQVATTALAEYPNVAISDANDLKETQSKSVDQLLGMVYVMLLLAVVIALLGVVNTLALSVLERTRELGLLRAVGMTRRQVRAAVRWEALLIAAVGAVLGLVLGLAFGAAFSRALASIGIVTVDVPIGQPLVCAVIAALAGVVAAIVPARRAARVDILRAVVTE</sequence>
<comment type="subcellular location">
    <subcellularLocation>
        <location evidence="1">Cell membrane</location>
        <topology evidence="1">Multi-pass membrane protein</topology>
    </subcellularLocation>
</comment>
<gene>
    <name evidence="10" type="ORF">HC031_12225</name>
</gene>
<feature type="transmembrane region" description="Helical" evidence="7">
    <location>
        <begin position="715"/>
        <end position="743"/>
    </location>
</feature>
<dbReference type="Pfam" id="PF02687">
    <property type="entry name" value="FtsX"/>
    <property type="match status" value="2"/>
</dbReference>
<organism evidence="10 11">
    <name type="scientific">Planosporangium thailandense</name>
    <dbReference type="NCBI Taxonomy" id="765197"/>
    <lineage>
        <taxon>Bacteria</taxon>
        <taxon>Bacillati</taxon>
        <taxon>Actinomycetota</taxon>
        <taxon>Actinomycetes</taxon>
        <taxon>Micromonosporales</taxon>
        <taxon>Micromonosporaceae</taxon>
        <taxon>Planosporangium</taxon>
    </lineage>
</organism>
<evidence type="ECO:0000256" key="3">
    <source>
        <dbReference type="ARBA" id="ARBA00022692"/>
    </source>
</evidence>
<dbReference type="RefSeq" id="WP_167925354.1">
    <property type="nucleotide sequence ID" value="NZ_JAATVY010000006.1"/>
</dbReference>
<evidence type="ECO:0000259" key="9">
    <source>
        <dbReference type="Pfam" id="PF12704"/>
    </source>
</evidence>
<dbReference type="Proteomes" id="UP000722989">
    <property type="component" value="Unassembled WGS sequence"/>
</dbReference>
<feature type="domain" description="MacB-like periplasmic core" evidence="9">
    <location>
        <begin position="489"/>
        <end position="686"/>
    </location>
</feature>
<dbReference type="InterPro" id="IPR025857">
    <property type="entry name" value="MacB_PCD"/>
</dbReference>
<evidence type="ECO:0000256" key="1">
    <source>
        <dbReference type="ARBA" id="ARBA00004651"/>
    </source>
</evidence>
<feature type="domain" description="MacB-like periplasmic core" evidence="9">
    <location>
        <begin position="17"/>
        <end position="237"/>
    </location>
</feature>
<evidence type="ECO:0000256" key="7">
    <source>
        <dbReference type="SAM" id="Phobius"/>
    </source>
</evidence>
<dbReference type="InterPro" id="IPR050250">
    <property type="entry name" value="Macrolide_Exporter_MacB"/>
</dbReference>
<dbReference type="EMBL" id="JAATVY010000006">
    <property type="protein sequence ID" value="NJC70472.1"/>
    <property type="molecule type" value="Genomic_DNA"/>
</dbReference>
<protein>
    <submittedName>
        <fullName evidence="10">FtsX-like permease family protein</fullName>
    </submittedName>
</protein>
<feature type="domain" description="ABC3 transporter permease C-terminal" evidence="8">
    <location>
        <begin position="721"/>
        <end position="836"/>
    </location>
</feature>
<keyword evidence="3 7" id="KW-0812">Transmembrane</keyword>
<keyword evidence="2" id="KW-1003">Cell membrane</keyword>
<proteinExistence type="inferred from homology"/>
<feature type="transmembrane region" description="Helical" evidence="7">
    <location>
        <begin position="16"/>
        <end position="36"/>
    </location>
</feature>
<comment type="similarity">
    <text evidence="6">Belongs to the ABC-4 integral membrane protein family.</text>
</comment>
<evidence type="ECO:0000256" key="2">
    <source>
        <dbReference type="ARBA" id="ARBA00022475"/>
    </source>
</evidence>
<dbReference type="InterPro" id="IPR003838">
    <property type="entry name" value="ABC3_permease_C"/>
</dbReference>
<feature type="transmembrane region" description="Helical" evidence="7">
    <location>
        <begin position="437"/>
        <end position="458"/>
    </location>
</feature>
<evidence type="ECO:0000313" key="10">
    <source>
        <dbReference type="EMBL" id="NJC70472.1"/>
    </source>
</evidence>
<accession>A0ABX0XWQ8</accession>
<keyword evidence="11" id="KW-1185">Reference proteome</keyword>
<feature type="transmembrane region" description="Helical" evidence="7">
    <location>
        <begin position="493"/>
        <end position="513"/>
    </location>
</feature>
<comment type="caution">
    <text evidence="10">The sequence shown here is derived from an EMBL/GenBank/DDBJ whole genome shotgun (WGS) entry which is preliminary data.</text>
</comment>
<feature type="transmembrane region" description="Helical" evidence="7">
    <location>
        <begin position="313"/>
        <end position="341"/>
    </location>
</feature>
<dbReference type="PANTHER" id="PTHR30572">
    <property type="entry name" value="MEMBRANE COMPONENT OF TRANSPORTER-RELATED"/>
    <property type="match status" value="1"/>
</dbReference>
<name>A0ABX0XWQ8_9ACTN</name>
<keyword evidence="4 7" id="KW-1133">Transmembrane helix</keyword>
<keyword evidence="5 7" id="KW-0472">Membrane</keyword>
<evidence type="ECO:0000256" key="6">
    <source>
        <dbReference type="ARBA" id="ARBA00038076"/>
    </source>
</evidence>
<dbReference type="Pfam" id="PF12704">
    <property type="entry name" value="MacB_PCD"/>
    <property type="match status" value="2"/>
</dbReference>